<gene>
    <name evidence="1" type="ORF">COU30_02975</name>
</gene>
<accession>A0A2M6P0W9</accession>
<name>A0A2M6P0W9_9BACT</name>
<evidence type="ECO:0000313" key="2">
    <source>
        <dbReference type="Proteomes" id="UP000228528"/>
    </source>
</evidence>
<comment type="caution">
    <text evidence="1">The sequence shown here is derived from an EMBL/GenBank/DDBJ whole genome shotgun (WGS) entry which is preliminary data.</text>
</comment>
<dbReference type="Proteomes" id="UP000228528">
    <property type="component" value="Unassembled WGS sequence"/>
</dbReference>
<reference evidence="2" key="1">
    <citation type="submission" date="2017-09" db="EMBL/GenBank/DDBJ databases">
        <title>Depth-based differentiation of microbial function through sediment-hosted aquifers and enrichment of novel symbionts in the deep terrestrial subsurface.</title>
        <authorList>
            <person name="Probst A.J."/>
            <person name="Ladd B."/>
            <person name="Jarett J.K."/>
            <person name="Geller-Mcgrath D.E."/>
            <person name="Sieber C.M.K."/>
            <person name="Emerson J.B."/>
            <person name="Anantharaman K."/>
            <person name="Thomas B.C."/>
            <person name="Malmstrom R."/>
            <person name="Stieglmeier M."/>
            <person name="Klingl A."/>
            <person name="Woyke T."/>
            <person name="Ryan C.M."/>
            <person name="Banfield J.F."/>
        </authorList>
    </citation>
    <scope>NUCLEOTIDE SEQUENCE [LARGE SCALE GENOMIC DNA]</scope>
</reference>
<dbReference type="Gene3D" id="3.40.50.1000">
    <property type="entry name" value="HAD superfamily/HAD-like"/>
    <property type="match status" value="1"/>
</dbReference>
<dbReference type="SUPFAM" id="SSF56784">
    <property type="entry name" value="HAD-like"/>
    <property type="match status" value="1"/>
</dbReference>
<evidence type="ECO:0008006" key="3">
    <source>
        <dbReference type="Google" id="ProtNLM"/>
    </source>
</evidence>
<dbReference type="InterPro" id="IPR036412">
    <property type="entry name" value="HAD-like_sf"/>
</dbReference>
<dbReference type="InterPro" id="IPR023214">
    <property type="entry name" value="HAD_sf"/>
</dbReference>
<protein>
    <recommendedName>
        <fullName evidence="3">HAD family hydrolase</fullName>
    </recommendedName>
</protein>
<dbReference type="AlphaFoldDB" id="A0A2M6P0W9"/>
<organism evidence="1 2">
    <name type="scientific">Candidatus Magasanikbacteria bacterium CG10_big_fil_rev_8_21_14_0_10_38_6</name>
    <dbReference type="NCBI Taxonomy" id="1974647"/>
    <lineage>
        <taxon>Bacteria</taxon>
        <taxon>Candidatus Magasanikiibacteriota</taxon>
    </lineage>
</organism>
<proteinExistence type="predicted"/>
<dbReference type="EMBL" id="PFBW01000131">
    <property type="protein sequence ID" value="PIR77347.1"/>
    <property type="molecule type" value="Genomic_DNA"/>
</dbReference>
<evidence type="ECO:0000313" key="1">
    <source>
        <dbReference type="EMBL" id="PIR77347.1"/>
    </source>
</evidence>
<sequence>MNKLFDITFIDFDHTLYNTHQLSLKIEDVFSHMGITGEEYQRIMQEAVRGTSGDYFNYSYERHSDIAKRDYPHINEQTLLAQLKELGAQSFQDKEAEQFMEDIREISTVVYLLTAGNSIFQKQKIDQTTLGKYFDDIIICNGDKPAHIMKYCTHEEKKLCINDNVKENEAIKQAIPDCLIVGRKHPVKYSEEIYQQSDILYFSKLSEIALYIRKQI</sequence>